<accession>A0AAN8J179</accession>
<name>A0AAN8J179_TRICO</name>
<evidence type="ECO:0000313" key="2">
    <source>
        <dbReference type="EMBL" id="KAK5973774.1"/>
    </source>
</evidence>
<dbReference type="PANTHER" id="PTHR23021">
    <property type="entry name" value="SERPENTINE RECEPTOR, CLASS T"/>
    <property type="match status" value="1"/>
</dbReference>
<feature type="transmembrane region" description="Helical" evidence="1">
    <location>
        <begin position="289"/>
        <end position="307"/>
    </location>
</feature>
<gene>
    <name evidence="2" type="ORF">GCK32_001030</name>
</gene>
<evidence type="ECO:0000313" key="3">
    <source>
        <dbReference type="Proteomes" id="UP001331761"/>
    </source>
</evidence>
<comment type="caution">
    <text evidence="2">The sequence shown here is derived from an EMBL/GenBank/DDBJ whole genome shotgun (WGS) entry which is preliminary data.</text>
</comment>
<feature type="transmembrane region" description="Helical" evidence="1">
    <location>
        <begin position="24"/>
        <end position="48"/>
    </location>
</feature>
<dbReference type="InterPro" id="IPR019425">
    <property type="entry name" value="7TM_GPCR_serpentine_rcpt_Srt"/>
</dbReference>
<feature type="transmembrane region" description="Helical" evidence="1">
    <location>
        <begin position="438"/>
        <end position="456"/>
    </location>
</feature>
<feature type="transmembrane region" description="Helical" evidence="1">
    <location>
        <begin position="107"/>
        <end position="126"/>
    </location>
</feature>
<feature type="transmembrane region" description="Helical" evidence="1">
    <location>
        <begin position="476"/>
        <end position="495"/>
    </location>
</feature>
<keyword evidence="1" id="KW-0812">Transmembrane</keyword>
<dbReference type="AlphaFoldDB" id="A0AAN8J179"/>
<dbReference type="SUPFAM" id="SSF81321">
    <property type="entry name" value="Family A G protein-coupled receptor-like"/>
    <property type="match status" value="2"/>
</dbReference>
<proteinExistence type="predicted"/>
<reference evidence="2 3" key="1">
    <citation type="submission" date="2019-10" db="EMBL/GenBank/DDBJ databases">
        <title>Assembly and Annotation for the nematode Trichostrongylus colubriformis.</title>
        <authorList>
            <person name="Martin J."/>
        </authorList>
    </citation>
    <scope>NUCLEOTIDE SEQUENCE [LARGE SCALE GENOMIC DNA]</scope>
    <source>
        <strain evidence="2">G859</strain>
        <tissue evidence="2">Whole worm</tissue>
    </source>
</reference>
<feature type="transmembrane region" description="Helical" evidence="1">
    <location>
        <begin position="393"/>
        <end position="417"/>
    </location>
</feature>
<dbReference type="PANTHER" id="PTHR23021:SF82">
    <property type="entry name" value="G PROTEIN-COUPLED RECEPTOR"/>
    <property type="match status" value="1"/>
</dbReference>
<feature type="transmembrane region" description="Helical" evidence="1">
    <location>
        <begin position="226"/>
        <end position="245"/>
    </location>
</feature>
<keyword evidence="3" id="KW-1185">Reference proteome</keyword>
<evidence type="ECO:0000256" key="1">
    <source>
        <dbReference type="SAM" id="Phobius"/>
    </source>
</evidence>
<protein>
    <submittedName>
        <fullName evidence="2">Uncharacterized protein</fullName>
    </submittedName>
</protein>
<organism evidence="2 3">
    <name type="scientific">Trichostrongylus colubriformis</name>
    <name type="common">Black scour worm</name>
    <dbReference type="NCBI Taxonomy" id="6319"/>
    <lineage>
        <taxon>Eukaryota</taxon>
        <taxon>Metazoa</taxon>
        <taxon>Ecdysozoa</taxon>
        <taxon>Nematoda</taxon>
        <taxon>Chromadorea</taxon>
        <taxon>Rhabditida</taxon>
        <taxon>Rhabditina</taxon>
        <taxon>Rhabditomorpha</taxon>
        <taxon>Strongyloidea</taxon>
        <taxon>Trichostrongylidae</taxon>
        <taxon>Trichostrongylus</taxon>
    </lineage>
</organism>
<keyword evidence="1" id="KW-0472">Membrane</keyword>
<keyword evidence="1" id="KW-1133">Transmembrane helix</keyword>
<feature type="transmembrane region" description="Helical" evidence="1">
    <location>
        <begin position="185"/>
        <end position="211"/>
    </location>
</feature>
<dbReference type="Gene3D" id="1.20.1070.10">
    <property type="entry name" value="Rhodopsin 7-helix transmembrane proteins"/>
    <property type="match status" value="2"/>
</dbReference>
<feature type="transmembrane region" description="Helical" evidence="1">
    <location>
        <begin position="138"/>
        <end position="165"/>
    </location>
</feature>
<dbReference type="Proteomes" id="UP001331761">
    <property type="component" value="Unassembled WGS sequence"/>
</dbReference>
<feature type="transmembrane region" description="Helical" evidence="1">
    <location>
        <begin position="507"/>
        <end position="534"/>
    </location>
</feature>
<feature type="transmembrane region" description="Helical" evidence="1">
    <location>
        <begin position="626"/>
        <end position="650"/>
    </location>
</feature>
<feature type="transmembrane region" description="Helical" evidence="1">
    <location>
        <begin position="595"/>
        <end position="614"/>
    </location>
</feature>
<sequence length="717" mass="83499">MESTMSTMSSKTSYLFTLNTDPEAVTIGTIYATLAFFMIPLYCVFNWVMWTDPDIKNMPMYRLMNHINLIDFCQLLCHFISGFFAIYPEIIHRSRFFSSFVGSTVNSLWQAMFPYLFVLSVSRILIIKKKMASDKLILPLCIILIVGWVFTIIVWLWSWFGMAFVFGKIGWEYDFSMWSSPYLKFIELGWCVPTILVSYIIYVGIIIHLVLNKRQLGSKQSHRKEILIFCQATFLNGWMLGLMTTWHGSTLLGLTKNYHQCIINCVWILFSYLNPLLLIVLNPTVRKKVLLRIVPIRLFTTMTIHGSTKTNEITLKLGWPRARPYYTPMIVHGKYERMPHVGATYWSITHTYYLKVVRQDASRQMLYSLVEDVASAQSSQMSDLFALNTDPEAVLIGIIYASLAFFMIPFYCVFNWVMWTDSEIKKMSMYRLMNHINLIDFCQLLCHFVSGFFAIYPEIIHRSRFFSSFVGSTVNSLWQAMFPYLFVLSVSRILIIKKKMSPDRLTLPLSAVLIVGWVFTVTVWLWSWLGMAFVFGKIGWEYDFTMWSSPYLKYIELGWCVPTILVSYIMYVAIIIHLVSSRRMLSSNYSYREEILIFCQATFLNGWMLGLMTTWHGSALFGLTKNYHQCVINCAWILFSYLNPILLIVLNKTIRRKMLQFVCSRQLLRKMSIHSSVKINDKQAQIRIVRLGQEQQKVGDSVHRLASSTTGHSSWQT</sequence>
<feature type="transmembrane region" description="Helical" evidence="1">
    <location>
        <begin position="69"/>
        <end position="87"/>
    </location>
</feature>
<feature type="transmembrane region" description="Helical" evidence="1">
    <location>
        <begin position="257"/>
        <end position="282"/>
    </location>
</feature>
<dbReference type="EMBL" id="WIXE01015061">
    <property type="protein sequence ID" value="KAK5973774.1"/>
    <property type="molecule type" value="Genomic_DNA"/>
</dbReference>
<feature type="transmembrane region" description="Helical" evidence="1">
    <location>
        <begin position="554"/>
        <end position="574"/>
    </location>
</feature>